<dbReference type="AlphaFoldDB" id="A0A0P0VGL9"/>
<accession>A0A0P0VGL9</accession>
<dbReference type="EMBL" id="AP014958">
    <property type="protein sequence ID" value="BAS77703.1"/>
    <property type="molecule type" value="Genomic_DNA"/>
</dbReference>
<reference evidence="2 3" key="2">
    <citation type="journal article" date="2013" name="Plant Cell Physiol.">
        <title>Rice Annotation Project Database (RAP-DB): an integrative and interactive database for rice genomics.</title>
        <authorList>
            <person name="Sakai H."/>
            <person name="Lee S.S."/>
            <person name="Tanaka T."/>
            <person name="Numa H."/>
            <person name="Kim J."/>
            <person name="Kawahara Y."/>
            <person name="Wakimoto H."/>
            <person name="Yang C.C."/>
            <person name="Iwamoto M."/>
            <person name="Abe T."/>
            <person name="Yamada Y."/>
            <person name="Muto A."/>
            <person name="Inokuchi H."/>
            <person name="Ikemura T."/>
            <person name="Matsumoto T."/>
            <person name="Sasaki T."/>
            <person name="Itoh T."/>
        </authorList>
    </citation>
    <scope>NUCLEOTIDE SEQUENCE [LARGE SCALE GENOMIC DNA]</scope>
    <source>
        <strain evidence="3">cv. Nipponbare</strain>
    </source>
</reference>
<dbReference type="InParanoid" id="A0A0P0VGL9"/>
<protein>
    <submittedName>
        <fullName evidence="2">Os02g0221000 protein</fullName>
    </submittedName>
</protein>
<dbReference type="PaxDb" id="39947-A0A0P0VGL9"/>
<evidence type="ECO:0000313" key="2">
    <source>
        <dbReference type="EMBL" id="BAS77703.1"/>
    </source>
</evidence>
<sequence>MAVAAAAALSCHTPSQRAAAQHSRARPFGSLSNGFISSDRMNRNRRGAGRCRPAMKIPVPEIEEMYLKEHLGVDLVYHYFFSLTKKESIITDDDATCLRGTAHLEVNPPGLVDNGFESAVLYICRNSSGMSGLTAMRKDPVYDWCLVTISSGWSGKTDATEGYSGSNCDLSTPPTQRYIWFLT</sequence>
<name>A0A0P0VGL9_ORYSJ</name>
<reference evidence="3" key="1">
    <citation type="journal article" date="2005" name="Nature">
        <title>The map-based sequence of the rice genome.</title>
        <authorList>
            <consortium name="International rice genome sequencing project (IRGSP)"/>
            <person name="Matsumoto T."/>
            <person name="Wu J."/>
            <person name="Kanamori H."/>
            <person name="Katayose Y."/>
            <person name="Fujisawa M."/>
            <person name="Namiki N."/>
            <person name="Mizuno H."/>
            <person name="Yamamoto K."/>
            <person name="Antonio B.A."/>
            <person name="Baba T."/>
            <person name="Sakata K."/>
            <person name="Nagamura Y."/>
            <person name="Aoki H."/>
            <person name="Arikawa K."/>
            <person name="Arita K."/>
            <person name="Bito T."/>
            <person name="Chiden Y."/>
            <person name="Fujitsuka N."/>
            <person name="Fukunaka R."/>
            <person name="Hamada M."/>
            <person name="Harada C."/>
            <person name="Hayashi A."/>
            <person name="Hijishita S."/>
            <person name="Honda M."/>
            <person name="Hosokawa S."/>
            <person name="Ichikawa Y."/>
            <person name="Idonuma A."/>
            <person name="Iijima M."/>
            <person name="Ikeda M."/>
            <person name="Ikeno M."/>
            <person name="Ito K."/>
            <person name="Ito S."/>
            <person name="Ito T."/>
            <person name="Ito Y."/>
            <person name="Ito Y."/>
            <person name="Iwabuchi A."/>
            <person name="Kamiya K."/>
            <person name="Karasawa W."/>
            <person name="Kurita K."/>
            <person name="Katagiri S."/>
            <person name="Kikuta A."/>
            <person name="Kobayashi H."/>
            <person name="Kobayashi N."/>
            <person name="Machita K."/>
            <person name="Maehara T."/>
            <person name="Masukawa M."/>
            <person name="Mizubayashi T."/>
            <person name="Mukai Y."/>
            <person name="Nagasaki H."/>
            <person name="Nagata Y."/>
            <person name="Naito S."/>
            <person name="Nakashima M."/>
            <person name="Nakama Y."/>
            <person name="Nakamichi Y."/>
            <person name="Nakamura M."/>
            <person name="Meguro A."/>
            <person name="Negishi M."/>
            <person name="Ohta I."/>
            <person name="Ohta T."/>
            <person name="Okamoto M."/>
            <person name="Ono N."/>
            <person name="Saji S."/>
            <person name="Sakaguchi M."/>
            <person name="Sakai K."/>
            <person name="Shibata M."/>
            <person name="Shimokawa T."/>
            <person name="Song J."/>
            <person name="Takazaki Y."/>
            <person name="Terasawa K."/>
            <person name="Tsugane M."/>
            <person name="Tsuji K."/>
            <person name="Ueda S."/>
            <person name="Waki K."/>
            <person name="Yamagata H."/>
            <person name="Yamamoto M."/>
            <person name="Yamamoto S."/>
            <person name="Yamane H."/>
            <person name="Yoshiki S."/>
            <person name="Yoshihara R."/>
            <person name="Yukawa K."/>
            <person name="Zhong H."/>
            <person name="Yano M."/>
            <person name="Yuan Q."/>
            <person name="Ouyang S."/>
            <person name="Liu J."/>
            <person name="Jones K.M."/>
            <person name="Gansberger K."/>
            <person name="Moffat K."/>
            <person name="Hill J."/>
            <person name="Bera J."/>
            <person name="Fadrosh D."/>
            <person name="Jin S."/>
            <person name="Johri S."/>
            <person name="Kim M."/>
            <person name="Overton L."/>
            <person name="Reardon M."/>
            <person name="Tsitrin T."/>
            <person name="Vuong H."/>
            <person name="Weaver B."/>
            <person name="Ciecko A."/>
            <person name="Tallon L."/>
            <person name="Jackson J."/>
            <person name="Pai G."/>
            <person name="Aken S.V."/>
            <person name="Utterback T."/>
            <person name="Reidmuller S."/>
            <person name="Feldblyum T."/>
            <person name="Hsiao J."/>
            <person name="Zismann V."/>
            <person name="Iobst S."/>
            <person name="de Vazeille A.R."/>
            <person name="Buell C.R."/>
            <person name="Ying K."/>
            <person name="Li Y."/>
            <person name="Lu T."/>
            <person name="Huang Y."/>
            <person name="Zhao Q."/>
            <person name="Feng Q."/>
            <person name="Zhang L."/>
            <person name="Zhu J."/>
            <person name="Weng Q."/>
            <person name="Mu J."/>
            <person name="Lu Y."/>
            <person name="Fan D."/>
            <person name="Liu Y."/>
            <person name="Guan J."/>
            <person name="Zhang Y."/>
            <person name="Yu S."/>
            <person name="Liu X."/>
            <person name="Zhang Y."/>
            <person name="Hong G."/>
            <person name="Han B."/>
            <person name="Choisne N."/>
            <person name="Demange N."/>
            <person name="Orjeda G."/>
            <person name="Samain S."/>
            <person name="Cattolico L."/>
            <person name="Pelletier E."/>
            <person name="Couloux A."/>
            <person name="Segurens B."/>
            <person name="Wincker P."/>
            <person name="D'Hont A."/>
            <person name="Scarpelli C."/>
            <person name="Weissenbach J."/>
            <person name="Salanoubat M."/>
            <person name="Quetier F."/>
            <person name="Yu Y."/>
            <person name="Kim H.R."/>
            <person name="Rambo T."/>
            <person name="Currie J."/>
            <person name="Collura K."/>
            <person name="Luo M."/>
            <person name="Yang T."/>
            <person name="Ammiraju J.S.S."/>
            <person name="Engler F."/>
            <person name="Soderlund C."/>
            <person name="Wing R.A."/>
            <person name="Palmer L.E."/>
            <person name="de la Bastide M."/>
            <person name="Spiegel L."/>
            <person name="Nascimento L."/>
            <person name="Zutavern T."/>
            <person name="O'Shaughnessy A."/>
            <person name="Dike S."/>
            <person name="Dedhia N."/>
            <person name="Preston R."/>
            <person name="Balija V."/>
            <person name="McCombie W.R."/>
            <person name="Chow T."/>
            <person name="Chen H."/>
            <person name="Chung M."/>
            <person name="Chen C."/>
            <person name="Shaw J."/>
            <person name="Wu H."/>
            <person name="Hsiao K."/>
            <person name="Chao Y."/>
            <person name="Chu M."/>
            <person name="Cheng C."/>
            <person name="Hour A."/>
            <person name="Lee P."/>
            <person name="Lin S."/>
            <person name="Lin Y."/>
            <person name="Liou J."/>
            <person name="Liu S."/>
            <person name="Hsing Y."/>
            <person name="Raghuvanshi S."/>
            <person name="Mohanty A."/>
            <person name="Bharti A.K."/>
            <person name="Gaur A."/>
            <person name="Gupta V."/>
            <person name="Kumar D."/>
            <person name="Ravi V."/>
            <person name="Vij S."/>
            <person name="Kapur A."/>
            <person name="Khurana P."/>
            <person name="Khurana P."/>
            <person name="Khurana J.P."/>
            <person name="Tyagi A.K."/>
            <person name="Gaikwad K."/>
            <person name="Singh A."/>
            <person name="Dalal V."/>
            <person name="Srivastava S."/>
            <person name="Dixit A."/>
            <person name="Pal A.K."/>
            <person name="Ghazi I.A."/>
            <person name="Yadav M."/>
            <person name="Pandit A."/>
            <person name="Bhargava A."/>
            <person name="Sureshbabu K."/>
            <person name="Batra K."/>
            <person name="Sharma T.R."/>
            <person name="Mohapatra T."/>
            <person name="Singh N.K."/>
            <person name="Messing J."/>
            <person name="Nelson A.B."/>
            <person name="Fuks G."/>
            <person name="Kavchok S."/>
            <person name="Keizer G."/>
            <person name="Linton E."/>
            <person name="Llaca V."/>
            <person name="Song R."/>
            <person name="Tanyolac B."/>
            <person name="Young S."/>
            <person name="Ho-Il K."/>
            <person name="Hahn J.H."/>
            <person name="Sangsakoo G."/>
            <person name="Vanavichit A."/>
            <person name="de Mattos Luiz.A.T."/>
            <person name="Zimmer P.D."/>
            <person name="Malone G."/>
            <person name="Dellagostin O."/>
            <person name="de Oliveira A.C."/>
            <person name="Bevan M."/>
            <person name="Bancroft I."/>
            <person name="Minx P."/>
            <person name="Cordum H."/>
            <person name="Wilson R."/>
            <person name="Cheng Z."/>
            <person name="Jin W."/>
            <person name="Jiang J."/>
            <person name="Leong S.A."/>
            <person name="Iwama H."/>
            <person name="Gojobori T."/>
            <person name="Itoh T."/>
            <person name="Niimura Y."/>
            <person name="Fujii Y."/>
            <person name="Habara T."/>
            <person name="Sakai H."/>
            <person name="Sato Y."/>
            <person name="Wilson G."/>
            <person name="Kumar K."/>
            <person name="McCouch S."/>
            <person name="Juretic N."/>
            <person name="Hoen D."/>
            <person name="Wright S."/>
            <person name="Bruskiewich R."/>
            <person name="Bureau T."/>
            <person name="Miyao A."/>
            <person name="Hirochika H."/>
            <person name="Nishikawa T."/>
            <person name="Kadowaki K."/>
            <person name="Sugiura M."/>
            <person name="Burr B."/>
            <person name="Sasaki T."/>
        </authorList>
    </citation>
    <scope>NUCLEOTIDE SEQUENCE [LARGE SCALE GENOMIC DNA]</scope>
    <source>
        <strain evidence="3">cv. Nipponbare</strain>
    </source>
</reference>
<organism evidence="2 3">
    <name type="scientific">Oryza sativa subsp. japonica</name>
    <name type="common">Rice</name>
    <dbReference type="NCBI Taxonomy" id="39947"/>
    <lineage>
        <taxon>Eukaryota</taxon>
        <taxon>Viridiplantae</taxon>
        <taxon>Streptophyta</taxon>
        <taxon>Embryophyta</taxon>
        <taxon>Tracheophyta</taxon>
        <taxon>Spermatophyta</taxon>
        <taxon>Magnoliopsida</taxon>
        <taxon>Liliopsida</taxon>
        <taxon>Poales</taxon>
        <taxon>Poaceae</taxon>
        <taxon>BOP clade</taxon>
        <taxon>Oryzoideae</taxon>
        <taxon>Oryzeae</taxon>
        <taxon>Oryzinae</taxon>
        <taxon>Oryza</taxon>
        <taxon>Oryza sativa</taxon>
    </lineage>
</organism>
<reference evidence="2 3" key="3">
    <citation type="journal article" date="2013" name="Rice">
        <title>Improvement of the Oryza sativa Nipponbare reference genome using next generation sequence and optical map data.</title>
        <authorList>
            <person name="Kawahara Y."/>
            <person name="de la Bastide M."/>
            <person name="Hamilton J.P."/>
            <person name="Kanamori H."/>
            <person name="McCombie W.R."/>
            <person name="Ouyang S."/>
            <person name="Schwartz D.C."/>
            <person name="Tanaka T."/>
            <person name="Wu J."/>
            <person name="Zhou S."/>
            <person name="Childs K.L."/>
            <person name="Davidson R.M."/>
            <person name="Lin H."/>
            <person name="Quesada-Ocampo L."/>
            <person name="Vaillancourt B."/>
            <person name="Sakai H."/>
            <person name="Lee S.S."/>
            <person name="Kim J."/>
            <person name="Numa H."/>
            <person name="Itoh T."/>
            <person name="Buell C.R."/>
            <person name="Matsumoto T."/>
        </authorList>
    </citation>
    <scope>NUCLEOTIDE SEQUENCE [LARGE SCALE GENOMIC DNA]</scope>
    <source>
        <strain evidence="3">cv. Nipponbare</strain>
    </source>
</reference>
<evidence type="ECO:0000313" key="3">
    <source>
        <dbReference type="Proteomes" id="UP000059680"/>
    </source>
</evidence>
<feature type="region of interest" description="Disordered" evidence="1">
    <location>
        <begin position="16"/>
        <end position="49"/>
    </location>
</feature>
<dbReference type="Proteomes" id="UP000059680">
    <property type="component" value="Chromosome 2"/>
</dbReference>
<evidence type="ECO:0000256" key="1">
    <source>
        <dbReference type="SAM" id="MobiDB-lite"/>
    </source>
</evidence>
<gene>
    <name evidence="2" type="ordered locus">Os02g0221000</name>
    <name evidence="2" type="ORF">OSNPB_020221000</name>
</gene>
<keyword evidence="3" id="KW-1185">Reference proteome</keyword>
<proteinExistence type="predicted"/>